<dbReference type="SUPFAM" id="SSF56176">
    <property type="entry name" value="FAD-binding/transporter-associated domain-like"/>
    <property type="match status" value="1"/>
</dbReference>
<dbReference type="SUPFAM" id="SSF55103">
    <property type="entry name" value="FAD-linked oxidases, C-terminal domain"/>
    <property type="match status" value="1"/>
</dbReference>
<dbReference type="Gene3D" id="1.10.45.10">
    <property type="entry name" value="Vanillyl-alcohol Oxidase, Chain A, domain 4"/>
    <property type="match status" value="1"/>
</dbReference>
<comment type="cofactor">
    <cofactor evidence="1">
        <name>FAD</name>
        <dbReference type="ChEBI" id="CHEBI:57692"/>
    </cofactor>
</comment>
<dbReference type="Pfam" id="PF02754">
    <property type="entry name" value="CCG"/>
    <property type="match status" value="2"/>
</dbReference>
<dbReference type="Proteomes" id="UP000451233">
    <property type="component" value="Unassembled WGS sequence"/>
</dbReference>
<keyword evidence="7" id="KW-0560">Oxidoreductase</keyword>
<protein>
    <recommendedName>
        <fullName evidence="10">D-lactate dehydrogenase (cytochrome)</fullName>
        <ecNumber evidence="10">1.1.2.4</ecNumber>
    </recommendedName>
</protein>
<dbReference type="Gene3D" id="3.30.70.2190">
    <property type="match status" value="1"/>
</dbReference>
<dbReference type="GO" id="GO:0046872">
    <property type="term" value="F:metal ion binding"/>
    <property type="evidence" value="ECO:0007669"/>
    <property type="project" value="UniProtKB-KW"/>
</dbReference>
<dbReference type="PROSITE" id="PS51387">
    <property type="entry name" value="FAD_PCMH"/>
    <property type="match status" value="1"/>
</dbReference>
<evidence type="ECO:0000256" key="10">
    <source>
        <dbReference type="ARBA" id="ARBA00038897"/>
    </source>
</evidence>
<evidence type="ECO:0000259" key="11">
    <source>
        <dbReference type="PROSITE" id="PS51379"/>
    </source>
</evidence>
<keyword evidence="4" id="KW-0479">Metal-binding</keyword>
<dbReference type="EMBL" id="WVHS01000002">
    <property type="protein sequence ID" value="MXV15247.1"/>
    <property type="molecule type" value="Genomic_DNA"/>
</dbReference>
<evidence type="ECO:0000256" key="1">
    <source>
        <dbReference type="ARBA" id="ARBA00001974"/>
    </source>
</evidence>
<dbReference type="GO" id="GO:0004458">
    <property type="term" value="F:D-lactate dehydrogenase (cytochrome) activity"/>
    <property type="evidence" value="ECO:0007669"/>
    <property type="project" value="UniProtKB-EC"/>
</dbReference>
<dbReference type="GO" id="GO:0051536">
    <property type="term" value="F:iron-sulfur cluster binding"/>
    <property type="evidence" value="ECO:0007669"/>
    <property type="project" value="UniProtKB-KW"/>
</dbReference>
<dbReference type="EC" id="1.1.2.4" evidence="10"/>
<keyword evidence="6" id="KW-0809">Transit peptide</keyword>
<dbReference type="InterPro" id="IPR016171">
    <property type="entry name" value="Vanillyl_alc_oxidase_C-sub2"/>
</dbReference>
<dbReference type="Pfam" id="PF13183">
    <property type="entry name" value="Fer4_8"/>
    <property type="match status" value="1"/>
</dbReference>
<gene>
    <name evidence="13" type="ORF">GS398_08035</name>
</gene>
<keyword evidence="9" id="KW-0411">Iron-sulfur</keyword>
<evidence type="ECO:0000256" key="6">
    <source>
        <dbReference type="ARBA" id="ARBA00022946"/>
    </source>
</evidence>
<dbReference type="AlphaFoldDB" id="A0A7K1XWQ8"/>
<sequence>MQKKAGSLVIAVNDANYEKFVHRCITGWVTFASVSDLVKLLSEVIHSRRIKSRLIDLVSYAADAGFYHLVPKAVVQPVSEKEIAALFIFSANHQVPLTFRTAGTSLSGQSITDGILVDLSQYWEGVHVEAGGGLVRVQPGVIGATVNAHLKKYSRKIGPDPASINTAMMGGILSNNASGMCCGVTRNSYHTLKYIRFILPNGMTYSTENPDDYRRFKTECPDIFLQIGFLRDQVREDASLHALIRNKYQTKNTVGYSVNAFIDHEEPMDILAHLLIGAEGTLGFIAEAVLHTVPDHPHKSTGLLYFETIFDACNAIMPLTAARAEAVELMDRASLRSIEHIHGIPDVLKILPETAAALLVEFQGATMAEVQDKVDSFLGMSNNLAMLNEPVFSNDSAQQAFLWKLRKGMFPAVGAIRASGTTVILEDVAFPVAQLGNAISDLQLLFKKYAYERAIIFGHAKDGNIHFVVTQPFDTSQEIDRYDRFLNEVVLLVVKKYNGALKAEHGTGRNMAPFVQTEWGPDVYRIMKSLKHVIDPQNLLNPGVIINSDAQAHIRNLKALPRVEEEVDKCIECGFCEPKCPSRHLTTTPRRRIVIRRALVKFKEQKKEAKYKELLDQYQYDGLETCAVDGLCATACPVDINTGSLVKRLRRESHSQFANRNALLIARNFGKVEWTVKTALRAGEAINSIFGKNTMHGLTRAAKKIIPAFPLWSNQLKPSGSLRKARKQENPAGEASIVYFPTCISRVMGGSYQGKENLPSAFVRVSGKAGVNAIIPKDVTGTCCGQIYSSKGFSKALEHTSNQTIRKIWKWTLEGKLPVVTDITSCTFQLQGCRPLLTEENKRLFDRLTIIDSVDYVLDHLLPRISVKRKKDKVVLHPVCSLQKAGLEGRFAAIAAELAHEVTIPLHTGCCGMAGDRGFLYPELTASATSREAAEVKQQDFDGYYSSAKTCEMALSDAVGKNYESIIYLLDECS</sequence>
<dbReference type="InterPro" id="IPR036318">
    <property type="entry name" value="FAD-bd_PCMH-like_sf"/>
</dbReference>
<evidence type="ECO:0000256" key="5">
    <source>
        <dbReference type="ARBA" id="ARBA00022827"/>
    </source>
</evidence>
<proteinExistence type="inferred from homology"/>
<keyword evidence="5" id="KW-0274">FAD</keyword>
<dbReference type="InterPro" id="IPR009051">
    <property type="entry name" value="Helical_ferredxn"/>
</dbReference>
<evidence type="ECO:0000313" key="13">
    <source>
        <dbReference type="EMBL" id="MXV15247.1"/>
    </source>
</evidence>
<name>A0A7K1XWQ8_9SPHI</name>
<dbReference type="FunFam" id="1.10.45.10:FF:000001">
    <property type="entry name" value="D-lactate dehydrogenase mitochondrial"/>
    <property type="match status" value="1"/>
</dbReference>
<keyword evidence="14" id="KW-1185">Reference proteome</keyword>
<keyword evidence="8" id="KW-0408">Iron</keyword>
<organism evidence="13 14">
    <name type="scientific">Hufsiella ginkgonis</name>
    <dbReference type="NCBI Taxonomy" id="2695274"/>
    <lineage>
        <taxon>Bacteria</taxon>
        <taxon>Pseudomonadati</taxon>
        <taxon>Bacteroidota</taxon>
        <taxon>Sphingobacteriia</taxon>
        <taxon>Sphingobacteriales</taxon>
        <taxon>Sphingobacteriaceae</taxon>
        <taxon>Hufsiella</taxon>
    </lineage>
</organism>
<dbReference type="Gene3D" id="3.30.70.2740">
    <property type="match status" value="1"/>
</dbReference>
<dbReference type="InterPro" id="IPR016169">
    <property type="entry name" value="FAD-bd_PCMH_sub2"/>
</dbReference>
<evidence type="ECO:0000259" key="12">
    <source>
        <dbReference type="PROSITE" id="PS51387"/>
    </source>
</evidence>
<accession>A0A7K1XWQ8</accession>
<dbReference type="PROSITE" id="PS51379">
    <property type="entry name" value="4FE4S_FER_2"/>
    <property type="match status" value="1"/>
</dbReference>
<reference evidence="13 14" key="1">
    <citation type="submission" date="2019-11" db="EMBL/GenBank/DDBJ databases">
        <title>Pedobacter sp. HMF7056 Genome sequencing and assembly.</title>
        <authorList>
            <person name="Kang H."/>
            <person name="Kim H."/>
            <person name="Joh K."/>
        </authorList>
    </citation>
    <scope>NUCLEOTIDE SEQUENCE [LARGE SCALE GENOMIC DNA]</scope>
    <source>
        <strain evidence="13 14">HMF7056</strain>
    </source>
</reference>
<evidence type="ECO:0000313" key="14">
    <source>
        <dbReference type="Proteomes" id="UP000451233"/>
    </source>
</evidence>
<dbReference type="GO" id="GO:0071949">
    <property type="term" value="F:FAD binding"/>
    <property type="evidence" value="ECO:0007669"/>
    <property type="project" value="InterPro"/>
</dbReference>
<dbReference type="InterPro" id="IPR016166">
    <property type="entry name" value="FAD-bd_PCMH"/>
</dbReference>
<dbReference type="InterPro" id="IPR016164">
    <property type="entry name" value="FAD-linked_Oxase-like_C"/>
</dbReference>
<comment type="caution">
    <text evidence="13">The sequence shown here is derived from an EMBL/GenBank/DDBJ whole genome shotgun (WGS) entry which is preliminary data.</text>
</comment>
<dbReference type="GO" id="GO:0008720">
    <property type="term" value="F:D-lactate dehydrogenase (NAD+) activity"/>
    <property type="evidence" value="ECO:0007669"/>
    <property type="project" value="TreeGrafter"/>
</dbReference>
<dbReference type="Gene3D" id="3.30.465.10">
    <property type="match status" value="1"/>
</dbReference>
<dbReference type="InterPro" id="IPR004113">
    <property type="entry name" value="FAD-bd_oxidored_4_C"/>
</dbReference>
<dbReference type="PROSITE" id="PS00198">
    <property type="entry name" value="4FE4S_FER_1"/>
    <property type="match status" value="1"/>
</dbReference>
<keyword evidence="3" id="KW-0285">Flavoprotein</keyword>
<dbReference type="InterPro" id="IPR017900">
    <property type="entry name" value="4Fe4S_Fe_S_CS"/>
</dbReference>
<dbReference type="Pfam" id="PF02913">
    <property type="entry name" value="FAD-oxidase_C"/>
    <property type="match status" value="1"/>
</dbReference>
<dbReference type="Gene3D" id="3.30.43.10">
    <property type="entry name" value="Uridine Diphospho-n-acetylenolpyruvylglucosamine Reductase, domain 2"/>
    <property type="match status" value="1"/>
</dbReference>
<evidence type="ECO:0000256" key="4">
    <source>
        <dbReference type="ARBA" id="ARBA00022723"/>
    </source>
</evidence>
<evidence type="ECO:0000256" key="3">
    <source>
        <dbReference type="ARBA" id="ARBA00022630"/>
    </source>
</evidence>
<evidence type="ECO:0000256" key="2">
    <source>
        <dbReference type="ARBA" id="ARBA00008000"/>
    </source>
</evidence>
<comment type="similarity">
    <text evidence="2">Belongs to the FAD-binding oxidoreductase/transferase type 4 family.</text>
</comment>
<dbReference type="PANTHER" id="PTHR11748:SF111">
    <property type="entry name" value="D-LACTATE DEHYDROGENASE, MITOCHONDRIAL-RELATED"/>
    <property type="match status" value="1"/>
</dbReference>
<evidence type="ECO:0000256" key="9">
    <source>
        <dbReference type="ARBA" id="ARBA00023014"/>
    </source>
</evidence>
<feature type="domain" description="FAD-binding PCMH-type" evidence="12">
    <location>
        <begin position="67"/>
        <end position="295"/>
    </location>
</feature>
<evidence type="ECO:0000256" key="8">
    <source>
        <dbReference type="ARBA" id="ARBA00023004"/>
    </source>
</evidence>
<feature type="domain" description="4Fe-4S ferredoxin-type" evidence="11">
    <location>
        <begin position="561"/>
        <end position="590"/>
    </location>
</feature>
<dbReference type="InterPro" id="IPR016167">
    <property type="entry name" value="FAD-bd_PCMH_sub1"/>
</dbReference>
<dbReference type="PANTHER" id="PTHR11748">
    <property type="entry name" value="D-LACTATE DEHYDROGENASE"/>
    <property type="match status" value="1"/>
</dbReference>
<dbReference type="InterPro" id="IPR006094">
    <property type="entry name" value="Oxid_FAD_bind_N"/>
</dbReference>
<dbReference type="InterPro" id="IPR017896">
    <property type="entry name" value="4Fe4S_Fe-S-bd"/>
</dbReference>
<dbReference type="SUPFAM" id="SSF46548">
    <property type="entry name" value="alpha-helical ferredoxin"/>
    <property type="match status" value="1"/>
</dbReference>
<dbReference type="GO" id="GO:1903457">
    <property type="term" value="P:lactate catabolic process"/>
    <property type="evidence" value="ECO:0007669"/>
    <property type="project" value="TreeGrafter"/>
</dbReference>
<dbReference type="Gene3D" id="1.10.1060.10">
    <property type="entry name" value="Alpha-helical ferredoxin"/>
    <property type="match status" value="1"/>
</dbReference>
<dbReference type="InterPro" id="IPR004017">
    <property type="entry name" value="Cys_rich_dom"/>
</dbReference>
<evidence type="ECO:0000256" key="7">
    <source>
        <dbReference type="ARBA" id="ARBA00023002"/>
    </source>
</evidence>
<dbReference type="Pfam" id="PF01565">
    <property type="entry name" value="FAD_binding_4"/>
    <property type="match status" value="1"/>
</dbReference>